<dbReference type="FunFam" id="3.30.160.20:FF:000022">
    <property type="entry name" value="28S ribosomal protein S5, mitochondrial"/>
    <property type="match status" value="1"/>
</dbReference>
<dbReference type="Gene3D" id="3.30.230.10">
    <property type="match status" value="1"/>
</dbReference>
<dbReference type="PANTHER" id="PTHR48277">
    <property type="entry name" value="MITOCHONDRIAL RIBOSOMAL PROTEIN S5"/>
    <property type="match status" value="1"/>
</dbReference>
<dbReference type="AlphaFoldDB" id="A0A1Y2DAD5"/>
<protein>
    <recommendedName>
        <fullName evidence="7">Small ribosomal subunit protein uS5m</fullName>
    </recommendedName>
</protein>
<dbReference type="PROSITE" id="PS50881">
    <property type="entry name" value="S5_DSRBD"/>
    <property type="match status" value="1"/>
</dbReference>
<feature type="domain" description="S5 DRBM" evidence="10">
    <location>
        <begin position="272"/>
        <end position="335"/>
    </location>
</feature>
<accession>A0A1Y2DAD5</accession>
<dbReference type="InterPro" id="IPR020568">
    <property type="entry name" value="Ribosomal_Su5_D2-typ_SF"/>
</dbReference>
<comment type="caution">
    <text evidence="11">The sequence shown here is derived from an EMBL/GenBank/DDBJ whole genome shotgun (WGS) entry which is preliminary data.</text>
</comment>
<keyword evidence="5 8" id="KW-0687">Ribonucleoprotein</keyword>
<dbReference type="RefSeq" id="XP_040709912.1">
    <property type="nucleotide sequence ID" value="XM_040863120.1"/>
</dbReference>
<dbReference type="OrthoDB" id="309483at2759"/>
<keyword evidence="12" id="KW-1185">Reference proteome</keyword>
<evidence type="ECO:0000256" key="7">
    <source>
        <dbReference type="ARBA" id="ARBA00039335"/>
    </source>
</evidence>
<evidence type="ECO:0000256" key="3">
    <source>
        <dbReference type="ARBA" id="ARBA00022980"/>
    </source>
</evidence>
<dbReference type="FunFam" id="3.30.230.10:FF:000041">
    <property type="entry name" value="37S ribosomal protein S5"/>
    <property type="match status" value="1"/>
</dbReference>
<organism evidence="11 12">
    <name type="scientific">Pseudomassariella vexata</name>
    <dbReference type="NCBI Taxonomy" id="1141098"/>
    <lineage>
        <taxon>Eukaryota</taxon>
        <taxon>Fungi</taxon>
        <taxon>Dikarya</taxon>
        <taxon>Ascomycota</taxon>
        <taxon>Pezizomycotina</taxon>
        <taxon>Sordariomycetes</taxon>
        <taxon>Xylariomycetidae</taxon>
        <taxon>Amphisphaeriales</taxon>
        <taxon>Pseudomassariaceae</taxon>
        <taxon>Pseudomassariella</taxon>
    </lineage>
</organism>
<evidence type="ECO:0000256" key="5">
    <source>
        <dbReference type="ARBA" id="ARBA00023274"/>
    </source>
</evidence>
<dbReference type="STRING" id="1141098.A0A1Y2DAD5"/>
<dbReference type="InterPro" id="IPR000851">
    <property type="entry name" value="Ribosomal_uS5"/>
</dbReference>
<dbReference type="SUPFAM" id="SSF54768">
    <property type="entry name" value="dsRNA-binding domain-like"/>
    <property type="match status" value="1"/>
</dbReference>
<sequence length="436" mass="48821">MSAARPMRRLLSRRLAAAAKPAAPQCHTSFQSSFHNSARLQARRKPRFKSIRAEEMGLTTPEKIQEFTEEQFKPYTPEEIEVLRKHYTPEQMEALEAGEAAIDPKDLTIQARLRKDPYKLPYLDDFSRVLPVIDKRPKKHTPPNPKTKWLSEEGMMVDMDKFFKQKLAEKVPEVNWAELSGPELDQAIAQHGGKIELNEMDLNEFWAERSALDDNNAPSNTALAPALGRDIPGVSGMYKSPVDPEDQGLDDEGIYQDLKKRTGLTVGEILKITCKILVVRLVHNQTRLGKVRSVWVLAIAGNGNGRLGIGEAKSVENGTAVQKAKLEAIRNMTPIPRYEHRTIYGSTEAKVGATIVKLDARPPGFGLRASHRMFEMFRAVGIHDIAAKMPRSRNPMNSVKACFQALLNQKDPNEIAIGRGKKLVDVRKVYFGGNVL</sequence>
<comment type="subcellular location">
    <subcellularLocation>
        <location evidence="1">Mitochondrion</location>
    </subcellularLocation>
</comment>
<dbReference type="Pfam" id="PF00333">
    <property type="entry name" value="Ribosomal_S5"/>
    <property type="match status" value="1"/>
</dbReference>
<evidence type="ECO:0000256" key="2">
    <source>
        <dbReference type="ARBA" id="ARBA00008945"/>
    </source>
</evidence>
<dbReference type="GO" id="GO:0005763">
    <property type="term" value="C:mitochondrial small ribosomal subunit"/>
    <property type="evidence" value="ECO:0007669"/>
    <property type="project" value="UniProtKB-ARBA"/>
</dbReference>
<dbReference type="Pfam" id="PF03719">
    <property type="entry name" value="Ribosomal_S5_C"/>
    <property type="match status" value="1"/>
</dbReference>
<keyword evidence="4" id="KW-0496">Mitochondrion</keyword>
<dbReference type="GeneID" id="63779332"/>
<evidence type="ECO:0000256" key="9">
    <source>
        <dbReference type="RuleBase" id="RU003823"/>
    </source>
</evidence>
<keyword evidence="3 8" id="KW-0689">Ribosomal protein</keyword>
<evidence type="ECO:0000313" key="12">
    <source>
        <dbReference type="Proteomes" id="UP000193689"/>
    </source>
</evidence>
<dbReference type="GO" id="GO:0003723">
    <property type="term" value="F:RNA binding"/>
    <property type="evidence" value="ECO:0007669"/>
    <property type="project" value="InterPro"/>
</dbReference>
<name>A0A1Y2DAD5_9PEZI</name>
<dbReference type="PANTHER" id="PTHR48277:SF1">
    <property type="entry name" value="MITOCHONDRIAL RIBOSOMAL PROTEIN S5"/>
    <property type="match status" value="1"/>
</dbReference>
<dbReference type="Gene3D" id="3.30.160.20">
    <property type="match status" value="1"/>
</dbReference>
<dbReference type="InParanoid" id="A0A1Y2DAD5"/>
<dbReference type="InterPro" id="IPR005324">
    <property type="entry name" value="Ribosomal_uS5_C"/>
</dbReference>
<dbReference type="SUPFAM" id="SSF54211">
    <property type="entry name" value="Ribosomal protein S5 domain 2-like"/>
    <property type="match status" value="1"/>
</dbReference>
<evidence type="ECO:0000256" key="4">
    <source>
        <dbReference type="ARBA" id="ARBA00023128"/>
    </source>
</evidence>
<evidence type="ECO:0000256" key="1">
    <source>
        <dbReference type="ARBA" id="ARBA00004173"/>
    </source>
</evidence>
<dbReference type="InterPro" id="IPR014721">
    <property type="entry name" value="Ribsml_uS5_D2-typ_fold_subgr"/>
</dbReference>
<comment type="function">
    <text evidence="6">Component of the mitochondrial ribosome (mitoribosome), a dedicated translation machinery responsible for the synthesis of mitochondrial genome-encoded proteins, including at least some of the essential transmembrane subunits of the mitochondrial respiratory chain. The mitoribosomes are attached to the mitochondrial inner membrane and translation products are cotranslationally integrated into the membrane.</text>
</comment>
<dbReference type="GO" id="GO:0006412">
    <property type="term" value="P:translation"/>
    <property type="evidence" value="ECO:0007669"/>
    <property type="project" value="InterPro"/>
</dbReference>
<evidence type="ECO:0000259" key="10">
    <source>
        <dbReference type="PROSITE" id="PS50881"/>
    </source>
</evidence>
<comment type="similarity">
    <text evidence="2 9">Belongs to the universal ribosomal protein uS5 family.</text>
</comment>
<evidence type="ECO:0000313" key="11">
    <source>
        <dbReference type="EMBL" id="ORY56066.1"/>
    </source>
</evidence>
<dbReference type="Proteomes" id="UP000193689">
    <property type="component" value="Unassembled WGS sequence"/>
</dbReference>
<dbReference type="InterPro" id="IPR013810">
    <property type="entry name" value="Ribosomal_uS5_N"/>
</dbReference>
<gene>
    <name evidence="11" type="ORF">BCR38DRAFT_478846</name>
</gene>
<dbReference type="GO" id="GO:0003735">
    <property type="term" value="F:structural constituent of ribosome"/>
    <property type="evidence" value="ECO:0007669"/>
    <property type="project" value="UniProtKB-UniRule"/>
</dbReference>
<dbReference type="EMBL" id="MCFJ01000024">
    <property type="protein sequence ID" value="ORY56066.1"/>
    <property type="molecule type" value="Genomic_DNA"/>
</dbReference>
<reference evidence="11 12" key="1">
    <citation type="submission" date="2016-07" db="EMBL/GenBank/DDBJ databases">
        <title>Pervasive Adenine N6-methylation of Active Genes in Fungi.</title>
        <authorList>
            <consortium name="DOE Joint Genome Institute"/>
            <person name="Mondo S.J."/>
            <person name="Dannebaum R.O."/>
            <person name="Kuo R.C."/>
            <person name="Labutti K."/>
            <person name="Haridas S."/>
            <person name="Kuo A."/>
            <person name="Salamov A."/>
            <person name="Ahrendt S.R."/>
            <person name="Lipzen A."/>
            <person name="Sullivan W."/>
            <person name="Andreopoulos W.B."/>
            <person name="Clum A."/>
            <person name="Lindquist E."/>
            <person name="Daum C."/>
            <person name="Ramamoorthy G.K."/>
            <person name="Gryganskyi A."/>
            <person name="Culley D."/>
            <person name="Magnuson J.K."/>
            <person name="James T.Y."/>
            <person name="O'Malley M.A."/>
            <person name="Stajich J.E."/>
            <person name="Spatafora J.W."/>
            <person name="Visel A."/>
            <person name="Grigoriev I.V."/>
        </authorList>
    </citation>
    <scope>NUCLEOTIDE SEQUENCE [LARGE SCALE GENOMIC DNA]</scope>
    <source>
        <strain evidence="11 12">CBS 129021</strain>
    </source>
</reference>
<proteinExistence type="inferred from homology"/>
<evidence type="ECO:0000256" key="6">
    <source>
        <dbReference type="ARBA" id="ARBA00037226"/>
    </source>
</evidence>
<evidence type="ECO:0000256" key="8">
    <source>
        <dbReference type="PROSITE-ProRule" id="PRU00268"/>
    </source>
</evidence>